<evidence type="ECO:0000313" key="3">
    <source>
        <dbReference type="Proteomes" id="UP000789759"/>
    </source>
</evidence>
<feature type="non-terminal residue" evidence="2">
    <location>
        <position position="1"/>
    </location>
</feature>
<organism evidence="2 3">
    <name type="scientific">Cetraspora pellucida</name>
    <dbReference type="NCBI Taxonomy" id="1433469"/>
    <lineage>
        <taxon>Eukaryota</taxon>
        <taxon>Fungi</taxon>
        <taxon>Fungi incertae sedis</taxon>
        <taxon>Mucoromycota</taxon>
        <taxon>Glomeromycotina</taxon>
        <taxon>Glomeromycetes</taxon>
        <taxon>Diversisporales</taxon>
        <taxon>Gigasporaceae</taxon>
        <taxon>Cetraspora</taxon>
    </lineage>
</organism>
<protein>
    <submittedName>
        <fullName evidence="2">14147_t:CDS:1</fullName>
    </submittedName>
</protein>
<reference evidence="2" key="1">
    <citation type="submission" date="2021-06" db="EMBL/GenBank/DDBJ databases">
        <authorList>
            <person name="Kallberg Y."/>
            <person name="Tangrot J."/>
            <person name="Rosling A."/>
        </authorList>
    </citation>
    <scope>NUCLEOTIDE SEQUENCE</scope>
    <source>
        <strain evidence="2">FL966</strain>
    </source>
</reference>
<evidence type="ECO:0000313" key="2">
    <source>
        <dbReference type="EMBL" id="CAG8795621.1"/>
    </source>
</evidence>
<feature type="coiled-coil region" evidence="1">
    <location>
        <begin position="29"/>
        <end position="74"/>
    </location>
</feature>
<sequence length="85" mass="10553">FIPKVYEYENILVNNKIKIEQEKNKCLEYEIENRILKKYNEKLENINKELEKEIREIRKEIEENNRKFDDIKNQNNLILEILTKK</sequence>
<dbReference type="Proteomes" id="UP000789759">
    <property type="component" value="Unassembled WGS sequence"/>
</dbReference>
<dbReference type="EMBL" id="CAJVQA010028888">
    <property type="protein sequence ID" value="CAG8795621.1"/>
    <property type="molecule type" value="Genomic_DNA"/>
</dbReference>
<name>A0A9N9P6T7_9GLOM</name>
<dbReference type="AlphaFoldDB" id="A0A9N9P6T7"/>
<proteinExistence type="predicted"/>
<keyword evidence="3" id="KW-1185">Reference proteome</keyword>
<evidence type="ECO:0000256" key="1">
    <source>
        <dbReference type="SAM" id="Coils"/>
    </source>
</evidence>
<gene>
    <name evidence="2" type="ORF">CPELLU_LOCUS17318</name>
</gene>
<accession>A0A9N9P6T7</accession>
<keyword evidence="1" id="KW-0175">Coiled coil</keyword>
<comment type="caution">
    <text evidence="2">The sequence shown here is derived from an EMBL/GenBank/DDBJ whole genome shotgun (WGS) entry which is preliminary data.</text>
</comment>